<dbReference type="InterPro" id="IPR036028">
    <property type="entry name" value="SH3-like_dom_sf"/>
</dbReference>
<proteinExistence type="inferred from homology"/>
<dbReference type="PANTHER" id="PTHR13140">
    <property type="entry name" value="MYOSIN"/>
    <property type="match status" value="1"/>
</dbReference>
<dbReference type="PROSITE" id="PS50002">
    <property type="entry name" value="SH3"/>
    <property type="match status" value="1"/>
</dbReference>
<dbReference type="Pfam" id="PF00063">
    <property type="entry name" value="Myosin_head"/>
    <property type="match status" value="1"/>
</dbReference>
<evidence type="ECO:0000256" key="4">
    <source>
        <dbReference type="ARBA" id="ARBA00023123"/>
    </source>
</evidence>
<feature type="domain" description="Myosin motor" evidence="11">
    <location>
        <begin position="1"/>
        <end position="295"/>
    </location>
</feature>
<dbReference type="SMART" id="SM00242">
    <property type="entry name" value="MYSc"/>
    <property type="match status" value="1"/>
</dbReference>
<evidence type="ECO:0000313" key="14">
    <source>
        <dbReference type="Proteomes" id="UP000008237"/>
    </source>
</evidence>
<dbReference type="AlphaFoldDB" id="E2C274"/>
<feature type="region of interest" description="Disordered" evidence="9">
    <location>
        <begin position="600"/>
        <end position="644"/>
    </location>
</feature>
<dbReference type="SUPFAM" id="SSF50044">
    <property type="entry name" value="SH3-domain"/>
    <property type="match status" value="1"/>
</dbReference>
<evidence type="ECO:0000256" key="7">
    <source>
        <dbReference type="PROSITE-ProRule" id="PRU00192"/>
    </source>
</evidence>
<dbReference type="InterPro" id="IPR010926">
    <property type="entry name" value="Myosin_TH1"/>
</dbReference>
<dbReference type="GO" id="GO:0005524">
    <property type="term" value="F:ATP binding"/>
    <property type="evidence" value="ECO:0007669"/>
    <property type="project" value="UniProtKB-KW"/>
</dbReference>
<dbReference type="InterPro" id="IPR036961">
    <property type="entry name" value="Kinesin_motor_dom_sf"/>
</dbReference>
<dbReference type="PROSITE" id="PS51757">
    <property type="entry name" value="TH1"/>
    <property type="match status" value="1"/>
</dbReference>
<feature type="domain" description="SH3" evidence="10">
    <location>
        <begin position="744"/>
        <end position="801"/>
    </location>
</feature>
<dbReference type="OrthoDB" id="6108017at2759"/>
<dbReference type="Pfam" id="PF06017">
    <property type="entry name" value="Myosin_TH1"/>
    <property type="match status" value="1"/>
</dbReference>
<dbReference type="GO" id="GO:0005902">
    <property type="term" value="C:microvillus"/>
    <property type="evidence" value="ECO:0007669"/>
    <property type="project" value="TreeGrafter"/>
</dbReference>
<feature type="compositionally biased region" description="Polar residues" evidence="9">
    <location>
        <begin position="606"/>
        <end position="624"/>
    </location>
</feature>
<evidence type="ECO:0000259" key="11">
    <source>
        <dbReference type="PROSITE" id="PS51456"/>
    </source>
</evidence>
<protein>
    <submittedName>
        <fullName evidence="13">Myosin-Ie</fullName>
    </submittedName>
</protein>
<keyword evidence="14" id="KW-1185">Reference proteome</keyword>
<dbReference type="GO" id="GO:0006897">
    <property type="term" value="P:endocytosis"/>
    <property type="evidence" value="ECO:0007669"/>
    <property type="project" value="TreeGrafter"/>
</dbReference>
<evidence type="ECO:0000256" key="6">
    <source>
        <dbReference type="ARBA" id="ARBA00023203"/>
    </source>
</evidence>
<dbReference type="Proteomes" id="UP000008237">
    <property type="component" value="Unassembled WGS sequence"/>
</dbReference>
<evidence type="ECO:0000256" key="1">
    <source>
        <dbReference type="ARBA" id="ARBA00022443"/>
    </source>
</evidence>
<evidence type="ECO:0000256" key="2">
    <source>
        <dbReference type="ARBA" id="ARBA00022741"/>
    </source>
</evidence>
<organism evidence="14">
    <name type="scientific">Harpegnathos saltator</name>
    <name type="common">Jerdon's jumping ant</name>
    <dbReference type="NCBI Taxonomy" id="610380"/>
    <lineage>
        <taxon>Eukaryota</taxon>
        <taxon>Metazoa</taxon>
        <taxon>Ecdysozoa</taxon>
        <taxon>Arthropoda</taxon>
        <taxon>Hexapoda</taxon>
        <taxon>Insecta</taxon>
        <taxon>Pterygota</taxon>
        <taxon>Neoptera</taxon>
        <taxon>Endopterygota</taxon>
        <taxon>Hymenoptera</taxon>
        <taxon>Apocrita</taxon>
        <taxon>Aculeata</taxon>
        <taxon>Formicoidea</taxon>
        <taxon>Formicidae</taxon>
        <taxon>Ponerinae</taxon>
        <taxon>Ponerini</taxon>
        <taxon>Harpegnathos</taxon>
    </lineage>
</organism>
<dbReference type="OMA" id="KPMPTPG"/>
<dbReference type="PRINTS" id="PR00452">
    <property type="entry name" value="SH3DOMAIN"/>
</dbReference>
<dbReference type="SUPFAM" id="SSF52540">
    <property type="entry name" value="P-loop containing nucleoside triphosphate hydrolases"/>
    <property type="match status" value="1"/>
</dbReference>
<dbReference type="InParanoid" id="E2C274"/>
<dbReference type="Gene3D" id="1.20.5.4820">
    <property type="match status" value="1"/>
</dbReference>
<dbReference type="InterPro" id="IPR001452">
    <property type="entry name" value="SH3_domain"/>
</dbReference>
<keyword evidence="5" id="KW-0505">Motor protein</keyword>
<dbReference type="FunFam" id="2.30.30.40:FF:000072">
    <property type="entry name" value="Unconventional Myosin IB"/>
    <property type="match status" value="1"/>
</dbReference>
<dbReference type="GO" id="GO:0005737">
    <property type="term" value="C:cytoplasm"/>
    <property type="evidence" value="ECO:0007669"/>
    <property type="project" value="TreeGrafter"/>
</dbReference>
<feature type="domain" description="TH1" evidence="12">
    <location>
        <begin position="333"/>
        <end position="524"/>
    </location>
</feature>
<feature type="region of interest" description="Disordered" evidence="9">
    <location>
        <begin position="661"/>
        <end position="680"/>
    </location>
</feature>
<evidence type="ECO:0000256" key="8">
    <source>
        <dbReference type="PROSITE-ProRule" id="PRU00782"/>
    </source>
</evidence>
<dbReference type="GO" id="GO:0007015">
    <property type="term" value="P:actin filament organization"/>
    <property type="evidence" value="ECO:0007669"/>
    <property type="project" value="TreeGrafter"/>
</dbReference>
<keyword evidence="1 7" id="KW-0728">SH3 domain</keyword>
<dbReference type="Gene3D" id="2.30.30.40">
    <property type="entry name" value="SH3 Domains"/>
    <property type="match status" value="1"/>
</dbReference>
<dbReference type="GO" id="GO:0005886">
    <property type="term" value="C:plasma membrane"/>
    <property type="evidence" value="ECO:0007669"/>
    <property type="project" value="TreeGrafter"/>
</dbReference>
<sequence length="801" mass="90877">MGTFLRHPIRRETQGPMPKAKCNLCEEYVSENIRWTPVEFFNNAIVVELLEDKRPPGLFLVLDDVCATLHGGSTGADTDLKKKLAVTAGQHAHFQDISDGFAILHYAGVVSYSVDGFCDKNRDVLFLDLIELMQSSTNSLVRELYPQEKDAAKTKTLKSRPTTAGSKIRNQASRLVSQLMKCTPHYIRCIKPNETKKPRDWDHTRIRHQVEYLGLKENIRVRRAGFAYRRPFAKFLHRYAILTKETWPRWPGNEKQGVEWILGSVHIDRSQYQLGKTKIFIKAPESLFMLEEARDRRYNMYARVIQKAFKKYFARKRQEQQKQEAAGLLFGRKERRRASLNRNFVGDYIGLETKPQTMSLIGRREKVFFAEVVKKYDRRFKMCRRDLVLTGKCLYLIGREQVKKGAEKGKSILVIKRKLPFSQISHVSLSMLQDNFVIIHTREDYASLLESVFKTEFLSVLDKKYLEDTGHPLNIKFSNNLEFKVKKEGWGGGGMRQLKFTQLDYGDREILKSSGKILNISIGPGLPSTTKPNPNRSISSVSPRNGKVSKPVRSAPKLISRADGTGVSCNFNSAAVPSNQVTAATRVAGRSLLRPVAAERTMAPAQATSNGKPSIPSNRPNLQGTRPRKEMRKETNYPNKLQNRPDAVMGMFVNPNAGPRGLLKFPPPPTEPPPPAHEPVGFRLPSLSNERDKVSGHFNKGMQTSQEWNVRKINDATTCARRTEDNAAYAIANKKIPPKKPIPPSLPKVKALYDYEPQDLDELGLKEGDIVEVLKEHEGGWWHGRLKGKTGLFPSNYVERL</sequence>
<feature type="compositionally biased region" description="Polar residues" evidence="9">
    <location>
        <begin position="527"/>
        <end position="543"/>
    </location>
</feature>
<dbReference type="STRING" id="610380.E2C274"/>
<evidence type="ECO:0000313" key="13">
    <source>
        <dbReference type="EMBL" id="EFN77966.1"/>
    </source>
</evidence>
<dbReference type="SMART" id="SM00326">
    <property type="entry name" value="SH3"/>
    <property type="match status" value="1"/>
</dbReference>
<comment type="similarity">
    <text evidence="8">Belongs to the TRAFAC class myosin-kinesin ATPase superfamily. Myosin family.</text>
</comment>
<evidence type="ECO:0000259" key="10">
    <source>
        <dbReference type="PROSITE" id="PS50002"/>
    </source>
</evidence>
<feature type="compositionally biased region" description="Pro residues" evidence="9">
    <location>
        <begin position="665"/>
        <end position="677"/>
    </location>
</feature>
<dbReference type="GO" id="GO:0016459">
    <property type="term" value="C:myosin complex"/>
    <property type="evidence" value="ECO:0007669"/>
    <property type="project" value="UniProtKB-KW"/>
</dbReference>
<feature type="region of interest" description="Disordered" evidence="9">
    <location>
        <begin position="523"/>
        <end position="552"/>
    </location>
</feature>
<dbReference type="Gene3D" id="3.40.850.10">
    <property type="entry name" value="Kinesin motor domain"/>
    <property type="match status" value="1"/>
</dbReference>
<accession>E2C274</accession>
<evidence type="ECO:0000259" key="12">
    <source>
        <dbReference type="PROSITE" id="PS51757"/>
    </source>
</evidence>
<dbReference type="GO" id="GO:0000146">
    <property type="term" value="F:microfilament motor activity"/>
    <property type="evidence" value="ECO:0007669"/>
    <property type="project" value="TreeGrafter"/>
</dbReference>
<dbReference type="Pfam" id="PF00018">
    <property type="entry name" value="SH3_1"/>
    <property type="match status" value="1"/>
</dbReference>
<reference evidence="13 14" key="1">
    <citation type="journal article" date="2010" name="Science">
        <title>Genomic comparison of the ants Camponotus floridanus and Harpegnathos saltator.</title>
        <authorList>
            <person name="Bonasio R."/>
            <person name="Zhang G."/>
            <person name="Ye C."/>
            <person name="Mutti N.S."/>
            <person name="Fang X."/>
            <person name="Qin N."/>
            <person name="Donahue G."/>
            <person name="Yang P."/>
            <person name="Li Q."/>
            <person name="Li C."/>
            <person name="Zhang P."/>
            <person name="Huang Z."/>
            <person name="Berger S.L."/>
            <person name="Reinberg D."/>
            <person name="Wang J."/>
            <person name="Liebig J."/>
        </authorList>
    </citation>
    <scope>NUCLEOTIDE SEQUENCE [LARGE SCALE GENOMIC DNA]</scope>
    <source>
        <strain evidence="13 14">R22 G/1</strain>
    </source>
</reference>
<comment type="caution">
    <text evidence="8">Lacks conserved residue(s) required for the propagation of feature annotation.</text>
</comment>
<dbReference type="GO" id="GO:0051015">
    <property type="term" value="F:actin filament binding"/>
    <property type="evidence" value="ECO:0007669"/>
    <property type="project" value="TreeGrafter"/>
</dbReference>
<gene>
    <name evidence="13" type="ORF">EAI_12922</name>
</gene>
<dbReference type="Gene3D" id="1.20.58.530">
    <property type="match status" value="1"/>
</dbReference>
<feature type="region of interest" description="Actin-binding" evidence="8">
    <location>
        <begin position="172"/>
        <end position="194"/>
    </location>
</feature>
<keyword evidence="3" id="KW-0067">ATP-binding</keyword>
<evidence type="ECO:0000256" key="3">
    <source>
        <dbReference type="ARBA" id="ARBA00022840"/>
    </source>
</evidence>
<dbReference type="EMBL" id="GL452073">
    <property type="protein sequence ID" value="EFN77966.1"/>
    <property type="molecule type" value="Genomic_DNA"/>
</dbReference>
<keyword evidence="4 8" id="KW-0518">Myosin</keyword>
<evidence type="ECO:0000256" key="9">
    <source>
        <dbReference type="SAM" id="MobiDB-lite"/>
    </source>
</evidence>
<dbReference type="PROSITE" id="PS51456">
    <property type="entry name" value="MYOSIN_MOTOR"/>
    <property type="match status" value="1"/>
</dbReference>
<dbReference type="InterPro" id="IPR027417">
    <property type="entry name" value="P-loop_NTPase"/>
</dbReference>
<dbReference type="InterPro" id="IPR001609">
    <property type="entry name" value="Myosin_head_motor_dom-like"/>
</dbReference>
<dbReference type="PANTHER" id="PTHR13140:SF729">
    <property type="entry name" value="UNCONVENTIONAL MYOSIN-IE"/>
    <property type="match status" value="1"/>
</dbReference>
<keyword evidence="2" id="KW-0547">Nucleotide-binding</keyword>
<keyword evidence="6 8" id="KW-0009">Actin-binding</keyword>
<evidence type="ECO:0000256" key="5">
    <source>
        <dbReference type="ARBA" id="ARBA00023175"/>
    </source>
</evidence>
<name>E2C274_HARSA</name>